<sequence length="1735" mass="198295">MSVDETIDRNRRNRGVVRAAVTNVIKSVESELAKEVPDIEVLQDKLNILVKRETDLQTLDETINGQIKLVELEKEVEQELEYSDSIIRCKGKIRRFIDKHRCSNVDAAVITPQVNNTKLPRIVLGKFGGDIRKFHEFWPSFEAAVHDNPSLTRVEKFNYLKSLLIGDAARAISGLTLTNENYDKAVEVLKDRFGQKQAVISAYMNTLLSLQPVRRINDTLGLRNLYDEINNSIRSLESLGIDIDSYGNLLYPILDRCIPVELMLLFNRDQVVKGVKEPVVSDLINFLKGEMEARERSFSERTELIPIAKSNYPLFKKTQTASFNRGSSSAAALNVSIGKFCDFCPKETHRNEDCKLSIHDKYKALYDQYKCRRCLRKGHKKKFCNVKGIKCKTCGSQSHWEYLCDRGQKSNKNGNISGSSSDSRDVGVNSLFRESMIDTGNRNIIYYQTARDNVVGSNKIIRGIRILIDSGSETSFLLESIAEEVGLPTVSIEKLKIHTFGSQAPHWRELERKKVLLKDPNSGSQLECNILVIDKIVGVDLIRIPSKGIASVLRQKGFVLSDQGSEDTEIGLLIGNDLMNKILTGKTYRLSENLMLYETIFGWVINGSSRGESASNCTLSMCTRVECCEEERLSDLLYNWFQLESLGINDSLSGRSETDEKIIQKFEENLRFENGRYVTGLLWKREPVDLRDNFHLAKRQFDRFQGELKTNSFVRNQCEEIIKFQKANNIVEECNENETGYFMPYRSVVRKDKSTTQVRLVFNCSSSKRGDLSLNDYLEQGPNLNPSLLDVLLKFRIFKVVFCGDIEKAFLMIGIAEDDRRYLRFLWNTNDKGKEYVVLQMNRVLFGSRCSPFLLRATIRYHVRNYLERYPDCVDMLDNALYADDLCYGAETVQEALSLSAGAVSILKDAGFHLRKLCTNSSELQALWIQNGLSNEIGFEQDCKLKVLGLVWNLDEDCLGVDVTPLLNSLESMGNTKRSVLSTVARVFDPLGFISPFVVRVKKLVQEIWERGVDWDSKLPDDLRIKWEKWCCETGCLSDVRINRCYFSNWDRDAGGIEMHIFCDSSQVAYGAVAYFRWETTSGEVGVRFVMAKSRLAPLKKLSLPRLELMGALVGAKLWKHLSVVFKSLVKRVVMWTDSEICLHWIKSSATEWKQFVSNRVVEIQDCVVPDRWLHCPGLENPADRLTRGVSAVSLQSDDLWWSGPRWLKSPRYDWPQQKFRVPDEYMQEKRIVVHTAIVKDDPLIDISRFSSLTRLLRVTAYVLRFLGKLGGKSTQTGPLVAAEISEAEEFWVKQVQREHFDFEITRLNRGQQIPATSRIWSLAPYLQEGLLCVKGRLEQSELTQEEKHPILLPRSKYTDLLILHEHNRGFHLGVIATLSRLRERFWIPKGRQSVKSVLKSCLVCRKYSAKPARQQTGQLPQDRVVACPPFTTVGTDFTGAITVKTTGGALQKVYIVLFTCAVTRAVHLEVVSNMSVKSFIMSLRRFLARRGCVKVFYSDNAKTFRSSCEILKGFKSIIRQPELKSFITSEGISWKFIPERTPWWGGFWERLTRSIKEPLRKTLGRALLTLEELSTILTEIESVINNRPITYDSDELDEPRALTPSHFLLPGHRNTGFVPEYFLDLFVSASDRVTLSRRKLFQTKLLKQLWVKWKEQYLLMLKSAHNLANPSSYNNLKIGDIVLVEGTSKSKLLWEMGVIHEVIMGRDGFVRACVVKTSKGKLRRAVQLLYPLEI</sequence>
<dbReference type="Gene3D" id="3.30.70.270">
    <property type="match status" value="1"/>
</dbReference>
<dbReference type="GO" id="GO:0015074">
    <property type="term" value="P:DNA integration"/>
    <property type="evidence" value="ECO:0007669"/>
    <property type="project" value="InterPro"/>
</dbReference>
<dbReference type="GO" id="GO:0042575">
    <property type="term" value="C:DNA polymerase complex"/>
    <property type="evidence" value="ECO:0007669"/>
    <property type="project" value="UniProtKB-ARBA"/>
</dbReference>
<dbReference type="Pfam" id="PF03564">
    <property type="entry name" value="DUF1759"/>
    <property type="match status" value="1"/>
</dbReference>
<name>A0A4Y2DGN7_ARAVE</name>
<dbReference type="InterPro" id="IPR005312">
    <property type="entry name" value="DUF1759"/>
</dbReference>
<evidence type="ECO:0000313" key="2">
    <source>
        <dbReference type="EMBL" id="GBM15940.1"/>
    </source>
</evidence>
<dbReference type="InterPro" id="IPR001584">
    <property type="entry name" value="Integrase_cat-core"/>
</dbReference>
<dbReference type="GO" id="GO:0003676">
    <property type="term" value="F:nucleic acid binding"/>
    <property type="evidence" value="ECO:0007669"/>
    <property type="project" value="InterPro"/>
</dbReference>
<dbReference type="InterPro" id="IPR012337">
    <property type="entry name" value="RNaseH-like_sf"/>
</dbReference>
<accession>A0A4Y2DGN7</accession>
<dbReference type="OrthoDB" id="6435112at2759"/>
<dbReference type="InterPro" id="IPR040676">
    <property type="entry name" value="DUF5641"/>
</dbReference>
<dbReference type="InterPro" id="IPR041588">
    <property type="entry name" value="Integrase_H2C2"/>
</dbReference>
<keyword evidence="3" id="KW-1185">Reference proteome</keyword>
<dbReference type="Gene3D" id="1.10.340.70">
    <property type="match status" value="1"/>
</dbReference>
<dbReference type="Pfam" id="PF17921">
    <property type="entry name" value="Integrase_H2C2"/>
    <property type="match status" value="1"/>
</dbReference>
<gene>
    <name evidence="2" type="ORF">AVEN_270609_1</name>
</gene>
<dbReference type="SUPFAM" id="SSF53098">
    <property type="entry name" value="Ribonuclease H-like"/>
    <property type="match status" value="1"/>
</dbReference>
<reference evidence="2 3" key="1">
    <citation type="journal article" date="2019" name="Sci. Rep.">
        <title>Orb-weaving spider Araneus ventricosus genome elucidates the spidroin gene catalogue.</title>
        <authorList>
            <person name="Kono N."/>
            <person name="Nakamura H."/>
            <person name="Ohtoshi R."/>
            <person name="Moran D.A.P."/>
            <person name="Shinohara A."/>
            <person name="Yoshida Y."/>
            <person name="Fujiwara M."/>
            <person name="Mori M."/>
            <person name="Tomita M."/>
            <person name="Arakawa K."/>
        </authorList>
    </citation>
    <scope>NUCLEOTIDE SEQUENCE [LARGE SCALE GENOMIC DNA]</scope>
</reference>
<dbReference type="SUPFAM" id="SSF56672">
    <property type="entry name" value="DNA/RNA polymerases"/>
    <property type="match status" value="1"/>
</dbReference>
<dbReference type="PROSITE" id="PS50994">
    <property type="entry name" value="INTEGRASE"/>
    <property type="match status" value="1"/>
</dbReference>
<dbReference type="Gene3D" id="3.10.10.10">
    <property type="entry name" value="HIV Type 1 Reverse Transcriptase, subunit A, domain 1"/>
    <property type="match status" value="1"/>
</dbReference>
<dbReference type="Gene3D" id="3.30.420.10">
    <property type="entry name" value="Ribonuclease H-like superfamily/Ribonuclease H"/>
    <property type="match status" value="1"/>
</dbReference>
<organism evidence="2 3">
    <name type="scientific">Araneus ventricosus</name>
    <name type="common">Orbweaver spider</name>
    <name type="synonym">Epeira ventricosa</name>
    <dbReference type="NCBI Taxonomy" id="182803"/>
    <lineage>
        <taxon>Eukaryota</taxon>
        <taxon>Metazoa</taxon>
        <taxon>Ecdysozoa</taxon>
        <taxon>Arthropoda</taxon>
        <taxon>Chelicerata</taxon>
        <taxon>Arachnida</taxon>
        <taxon>Araneae</taxon>
        <taxon>Araneomorphae</taxon>
        <taxon>Entelegynae</taxon>
        <taxon>Araneoidea</taxon>
        <taxon>Araneidae</taxon>
        <taxon>Araneus</taxon>
    </lineage>
</organism>
<dbReference type="PANTHER" id="PTHR47331:SF4">
    <property type="entry name" value="PEPTIDASE S1 DOMAIN-CONTAINING PROTEIN"/>
    <property type="match status" value="1"/>
</dbReference>
<dbReference type="InterPro" id="IPR043128">
    <property type="entry name" value="Rev_trsase/Diguanyl_cyclase"/>
</dbReference>
<evidence type="ECO:0000313" key="3">
    <source>
        <dbReference type="Proteomes" id="UP000499080"/>
    </source>
</evidence>
<dbReference type="InterPro" id="IPR008042">
    <property type="entry name" value="Retrotrans_Pao"/>
</dbReference>
<dbReference type="Proteomes" id="UP000499080">
    <property type="component" value="Unassembled WGS sequence"/>
</dbReference>
<dbReference type="Pfam" id="PF18701">
    <property type="entry name" value="DUF5641"/>
    <property type="match status" value="1"/>
</dbReference>
<dbReference type="GO" id="GO:0071897">
    <property type="term" value="P:DNA biosynthetic process"/>
    <property type="evidence" value="ECO:0007669"/>
    <property type="project" value="UniProtKB-ARBA"/>
</dbReference>
<evidence type="ECO:0000259" key="1">
    <source>
        <dbReference type="PROSITE" id="PS50994"/>
    </source>
</evidence>
<dbReference type="PANTHER" id="PTHR47331">
    <property type="entry name" value="PHD-TYPE DOMAIN-CONTAINING PROTEIN"/>
    <property type="match status" value="1"/>
</dbReference>
<dbReference type="Pfam" id="PF05380">
    <property type="entry name" value="Peptidase_A17"/>
    <property type="match status" value="1"/>
</dbReference>
<dbReference type="EMBL" id="BGPR01000366">
    <property type="protein sequence ID" value="GBM15940.1"/>
    <property type="molecule type" value="Genomic_DNA"/>
</dbReference>
<comment type="caution">
    <text evidence="2">The sequence shown here is derived from an EMBL/GenBank/DDBJ whole genome shotgun (WGS) entry which is preliminary data.</text>
</comment>
<dbReference type="InterPro" id="IPR043502">
    <property type="entry name" value="DNA/RNA_pol_sf"/>
</dbReference>
<protein>
    <recommendedName>
        <fullName evidence="1">Integrase catalytic domain-containing protein</fullName>
    </recommendedName>
</protein>
<dbReference type="InterPro" id="IPR036397">
    <property type="entry name" value="RNaseH_sf"/>
</dbReference>
<proteinExistence type="predicted"/>
<feature type="domain" description="Integrase catalytic" evidence="1">
    <location>
        <begin position="1426"/>
        <end position="1613"/>
    </location>
</feature>